<dbReference type="KEGG" id="vcn:VOLCADRAFT_92408"/>
<evidence type="ECO:0000256" key="1">
    <source>
        <dbReference type="SAM" id="MobiDB-lite"/>
    </source>
</evidence>
<name>D8TZL0_VOLCA</name>
<accession>D8TZL0</accession>
<evidence type="ECO:0000313" key="3">
    <source>
        <dbReference type="Proteomes" id="UP000001058"/>
    </source>
</evidence>
<evidence type="ECO:0000313" key="2">
    <source>
        <dbReference type="EMBL" id="EFJ47032.1"/>
    </source>
</evidence>
<organism evidence="3">
    <name type="scientific">Volvox carteri f. nagariensis</name>
    <dbReference type="NCBI Taxonomy" id="3068"/>
    <lineage>
        <taxon>Eukaryota</taxon>
        <taxon>Viridiplantae</taxon>
        <taxon>Chlorophyta</taxon>
        <taxon>core chlorophytes</taxon>
        <taxon>Chlorophyceae</taxon>
        <taxon>CS clade</taxon>
        <taxon>Chlamydomonadales</taxon>
        <taxon>Volvocaceae</taxon>
        <taxon>Volvox</taxon>
    </lineage>
</organism>
<dbReference type="GeneID" id="9616010"/>
<keyword evidence="3" id="KW-1185">Reference proteome</keyword>
<dbReference type="InParanoid" id="D8TZL0"/>
<dbReference type="RefSeq" id="XP_002951927.1">
    <property type="nucleotide sequence ID" value="XM_002951881.1"/>
</dbReference>
<feature type="region of interest" description="Disordered" evidence="1">
    <location>
        <begin position="1"/>
        <end position="22"/>
    </location>
</feature>
<dbReference type="EMBL" id="GL378347">
    <property type="protein sequence ID" value="EFJ47032.1"/>
    <property type="molecule type" value="Genomic_DNA"/>
</dbReference>
<dbReference type="Proteomes" id="UP000001058">
    <property type="component" value="Unassembled WGS sequence"/>
</dbReference>
<dbReference type="AlphaFoldDB" id="D8TZL0"/>
<gene>
    <name evidence="2" type="ORF">VOLCADRAFT_92408</name>
</gene>
<reference evidence="2 3" key="1">
    <citation type="journal article" date="2010" name="Science">
        <title>Genomic analysis of organismal complexity in the multicellular green alga Volvox carteri.</title>
        <authorList>
            <person name="Prochnik S.E."/>
            <person name="Umen J."/>
            <person name="Nedelcu A.M."/>
            <person name="Hallmann A."/>
            <person name="Miller S.M."/>
            <person name="Nishii I."/>
            <person name="Ferris P."/>
            <person name="Kuo A."/>
            <person name="Mitros T."/>
            <person name="Fritz-Laylin L.K."/>
            <person name="Hellsten U."/>
            <person name="Chapman J."/>
            <person name="Simakov O."/>
            <person name="Rensing S.A."/>
            <person name="Terry A."/>
            <person name="Pangilinan J."/>
            <person name="Kapitonov V."/>
            <person name="Jurka J."/>
            <person name="Salamov A."/>
            <person name="Shapiro H."/>
            <person name="Schmutz J."/>
            <person name="Grimwood J."/>
            <person name="Lindquist E."/>
            <person name="Lucas S."/>
            <person name="Grigoriev I.V."/>
            <person name="Schmitt R."/>
            <person name="Kirk D."/>
            <person name="Rokhsar D.S."/>
        </authorList>
    </citation>
    <scope>NUCLEOTIDE SEQUENCE [LARGE SCALE GENOMIC DNA]</scope>
    <source>
        <strain evidence="3">f. Nagariensis / Eve</strain>
    </source>
</reference>
<protein>
    <submittedName>
        <fullName evidence="2">Uncharacterized protein</fullName>
    </submittedName>
</protein>
<proteinExistence type="predicted"/>
<sequence length="148" mass="16214">MYLSDMRPNHYTGLDHPGDHPRRYVHTLASLKLESQNLSETSSGGAGPVAGGPDPDCAVSNPKTLFFPTRVRWGRGREHRTAGHKSVCCAMEEMKNDEVRMGAMNNATSGTAMRLRIGRPSAIPVFRRFPTTRGSQTFAGKLKASVPF</sequence>